<evidence type="ECO:0000313" key="3">
    <source>
        <dbReference type="EMBL" id="ANV79792.1"/>
    </source>
</evidence>
<feature type="transmembrane region" description="Helical" evidence="2">
    <location>
        <begin position="126"/>
        <end position="144"/>
    </location>
</feature>
<sequence length="226" mass="24849">MVVGDDAVNDSLSAVNSPTPSIPNDDSMNQSSLEMMESIIQRLQPQNRHDIRDMIFQRGRISGAMLIMAILLWWISVEKGAERLGDSAIPISQLGGFEFAELSLIVPSIALLATLVMSIGRERGNAVLSNLAGILVILGAFYILEPFGNLVLGTGEMDVQNAISASGRLTMLALLLHFATRFFFEALLLQWVRTWLLSNDVDIFSSTSQNIHEGHTDEEVPLAYEM</sequence>
<dbReference type="AlphaFoldDB" id="A0A1B1TBY2"/>
<name>A0A1B1TBY2_9ARCH</name>
<dbReference type="EMBL" id="KP211852">
    <property type="protein sequence ID" value="ANV79792.1"/>
    <property type="molecule type" value="Genomic_DNA"/>
</dbReference>
<keyword evidence="2" id="KW-0472">Membrane</keyword>
<reference evidence="3" key="1">
    <citation type="submission" date="2014-11" db="EMBL/GenBank/DDBJ databases">
        <authorList>
            <person name="Zhu J."/>
            <person name="Qi W."/>
            <person name="Song R."/>
        </authorList>
    </citation>
    <scope>NUCLEOTIDE SEQUENCE</scope>
</reference>
<evidence type="ECO:0000256" key="1">
    <source>
        <dbReference type="SAM" id="MobiDB-lite"/>
    </source>
</evidence>
<feature type="transmembrane region" description="Helical" evidence="2">
    <location>
        <begin position="61"/>
        <end position="77"/>
    </location>
</feature>
<proteinExistence type="predicted"/>
<keyword evidence="2" id="KW-0812">Transmembrane</keyword>
<accession>A0A1B1TBY2</accession>
<feature type="compositionally biased region" description="Polar residues" evidence="1">
    <location>
        <begin position="10"/>
        <end position="28"/>
    </location>
</feature>
<feature type="transmembrane region" description="Helical" evidence="2">
    <location>
        <begin position="97"/>
        <end position="119"/>
    </location>
</feature>
<keyword evidence="2" id="KW-1133">Transmembrane helix</keyword>
<reference evidence="3" key="2">
    <citation type="journal article" date="2015" name="ISME J.">
        <title>A new class of marine Euryarchaeota group II from the Mediterranean deep chlorophyll maximum.</title>
        <authorList>
            <person name="Martin-Cuadrado A.B."/>
            <person name="Garcia-Heredia I."/>
            <person name="Molto A.G."/>
            <person name="Lopez-Ubeda R."/>
            <person name="Kimes N."/>
            <person name="Lopez-Garcia P."/>
            <person name="Moreira D."/>
            <person name="Rodriguez-Valera F."/>
        </authorList>
    </citation>
    <scope>NUCLEOTIDE SEQUENCE</scope>
</reference>
<evidence type="ECO:0000256" key="2">
    <source>
        <dbReference type="SAM" id="Phobius"/>
    </source>
</evidence>
<feature type="transmembrane region" description="Helical" evidence="2">
    <location>
        <begin position="164"/>
        <end position="184"/>
    </location>
</feature>
<organism evidence="3">
    <name type="scientific">uncultured Poseidoniia archaeon</name>
    <dbReference type="NCBI Taxonomy" id="1697135"/>
    <lineage>
        <taxon>Archaea</taxon>
        <taxon>Methanobacteriati</taxon>
        <taxon>Thermoplasmatota</taxon>
        <taxon>Candidatus Poseidoniia</taxon>
        <taxon>environmental samples</taxon>
    </lineage>
</organism>
<protein>
    <submittedName>
        <fullName evidence="3">Uncharacterized protein</fullName>
    </submittedName>
</protein>
<feature type="region of interest" description="Disordered" evidence="1">
    <location>
        <begin position="1"/>
        <end position="28"/>
    </location>
</feature>